<dbReference type="AlphaFoldDB" id="A0A4Q7ULE1"/>
<dbReference type="GO" id="GO:0003677">
    <property type="term" value="F:DNA binding"/>
    <property type="evidence" value="ECO:0007669"/>
    <property type="project" value="UniProtKB-KW"/>
</dbReference>
<dbReference type="SMART" id="SM00421">
    <property type="entry name" value="HTH_LUXR"/>
    <property type="match status" value="1"/>
</dbReference>
<keyword evidence="2" id="KW-0805">Transcription regulation</keyword>
<feature type="domain" description="HTH luxR-type" evidence="6">
    <location>
        <begin position="148"/>
        <end position="213"/>
    </location>
</feature>
<evidence type="ECO:0000256" key="4">
    <source>
        <dbReference type="ARBA" id="ARBA00023163"/>
    </source>
</evidence>
<dbReference type="RefSeq" id="WP_130406870.1">
    <property type="nucleotide sequence ID" value="NZ_SHKK01000001.1"/>
</dbReference>
<dbReference type="Pfam" id="PF00196">
    <property type="entry name" value="GerE"/>
    <property type="match status" value="1"/>
</dbReference>
<dbReference type="PROSITE" id="PS50110">
    <property type="entry name" value="RESPONSE_REGULATORY"/>
    <property type="match status" value="1"/>
</dbReference>
<dbReference type="CDD" id="cd06170">
    <property type="entry name" value="LuxR_C_like"/>
    <property type="match status" value="1"/>
</dbReference>
<dbReference type="Gene3D" id="3.40.50.2300">
    <property type="match status" value="1"/>
</dbReference>
<dbReference type="PRINTS" id="PR00038">
    <property type="entry name" value="HTHLUXR"/>
</dbReference>
<dbReference type="Proteomes" id="UP000293781">
    <property type="component" value="Unassembled WGS sequence"/>
</dbReference>
<dbReference type="EMBL" id="SHKK01000001">
    <property type="protein sequence ID" value="RZT82407.1"/>
    <property type="molecule type" value="Genomic_DNA"/>
</dbReference>
<organism evidence="8 9">
    <name type="scientific">Micromonospora violae</name>
    <dbReference type="NCBI Taxonomy" id="1278207"/>
    <lineage>
        <taxon>Bacteria</taxon>
        <taxon>Bacillati</taxon>
        <taxon>Actinomycetota</taxon>
        <taxon>Actinomycetes</taxon>
        <taxon>Micromonosporales</taxon>
        <taxon>Micromonosporaceae</taxon>
        <taxon>Micromonospora</taxon>
    </lineage>
</organism>
<dbReference type="InterPro" id="IPR016032">
    <property type="entry name" value="Sig_transdc_resp-reg_C-effctor"/>
</dbReference>
<dbReference type="SMART" id="SM00448">
    <property type="entry name" value="REC"/>
    <property type="match status" value="1"/>
</dbReference>
<gene>
    <name evidence="8" type="ORF">EV382_5713</name>
</gene>
<evidence type="ECO:0000259" key="7">
    <source>
        <dbReference type="PROSITE" id="PS50110"/>
    </source>
</evidence>
<dbReference type="SUPFAM" id="SSF52172">
    <property type="entry name" value="CheY-like"/>
    <property type="match status" value="1"/>
</dbReference>
<dbReference type="InterPro" id="IPR011006">
    <property type="entry name" value="CheY-like_superfamily"/>
</dbReference>
<dbReference type="InterPro" id="IPR058245">
    <property type="entry name" value="NreC/VraR/RcsB-like_REC"/>
</dbReference>
<evidence type="ECO:0000256" key="5">
    <source>
        <dbReference type="PROSITE-ProRule" id="PRU00169"/>
    </source>
</evidence>
<dbReference type="PANTHER" id="PTHR43214:SF24">
    <property type="entry name" value="TRANSCRIPTIONAL REGULATORY PROTEIN NARL-RELATED"/>
    <property type="match status" value="1"/>
</dbReference>
<reference evidence="8 9" key="1">
    <citation type="submission" date="2019-02" db="EMBL/GenBank/DDBJ databases">
        <title>Sequencing the genomes of 1000 actinobacteria strains.</title>
        <authorList>
            <person name="Klenk H.-P."/>
        </authorList>
    </citation>
    <scope>NUCLEOTIDE SEQUENCE [LARGE SCALE GENOMIC DNA]</scope>
    <source>
        <strain evidence="8 9">DSM 45888</strain>
    </source>
</reference>
<accession>A0A4Q7ULE1</accession>
<evidence type="ECO:0000256" key="3">
    <source>
        <dbReference type="ARBA" id="ARBA00023125"/>
    </source>
</evidence>
<feature type="domain" description="Response regulatory" evidence="7">
    <location>
        <begin position="4"/>
        <end position="120"/>
    </location>
</feature>
<keyword evidence="3" id="KW-0238">DNA-binding</keyword>
<dbReference type="InterPro" id="IPR001789">
    <property type="entry name" value="Sig_transdc_resp-reg_receiver"/>
</dbReference>
<proteinExistence type="predicted"/>
<dbReference type="InterPro" id="IPR000792">
    <property type="entry name" value="Tscrpt_reg_LuxR_C"/>
</dbReference>
<keyword evidence="9" id="KW-1185">Reference proteome</keyword>
<evidence type="ECO:0000259" key="6">
    <source>
        <dbReference type="PROSITE" id="PS50043"/>
    </source>
</evidence>
<feature type="modified residue" description="4-aspartylphosphate" evidence="5">
    <location>
        <position position="55"/>
    </location>
</feature>
<dbReference type="CDD" id="cd17535">
    <property type="entry name" value="REC_NarL-like"/>
    <property type="match status" value="1"/>
</dbReference>
<evidence type="ECO:0000256" key="2">
    <source>
        <dbReference type="ARBA" id="ARBA00023015"/>
    </source>
</evidence>
<dbReference type="OrthoDB" id="9808843at2"/>
<dbReference type="SUPFAM" id="SSF46894">
    <property type="entry name" value="C-terminal effector domain of the bipartite response regulators"/>
    <property type="match status" value="1"/>
</dbReference>
<dbReference type="PANTHER" id="PTHR43214">
    <property type="entry name" value="TWO-COMPONENT RESPONSE REGULATOR"/>
    <property type="match status" value="1"/>
</dbReference>
<dbReference type="InterPro" id="IPR039420">
    <property type="entry name" value="WalR-like"/>
</dbReference>
<dbReference type="PROSITE" id="PS50043">
    <property type="entry name" value="HTH_LUXR_2"/>
    <property type="match status" value="1"/>
</dbReference>
<keyword evidence="4" id="KW-0804">Transcription</keyword>
<evidence type="ECO:0000313" key="9">
    <source>
        <dbReference type="Proteomes" id="UP000293781"/>
    </source>
</evidence>
<keyword evidence="1 5" id="KW-0597">Phosphoprotein</keyword>
<dbReference type="GO" id="GO:0000160">
    <property type="term" value="P:phosphorelay signal transduction system"/>
    <property type="evidence" value="ECO:0007669"/>
    <property type="project" value="InterPro"/>
</dbReference>
<evidence type="ECO:0000313" key="8">
    <source>
        <dbReference type="EMBL" id="RZT82407.1"/>
    </source>
</evidence>
<evidence type="ECO:0000256" key="1">
    <source>
        <dbReference type="ARBA" id="ARBA00022553"/>
    </source>
</evidence>
<sequence>MTIRMVLADDQTLVRAGFRGLLDHSDDLEVVGEAANGAQAVEMVAATRPDIVLMDVRMPVLDGVKATAAIVERFPAVRVIVLTTFELDEYVFEALRAGASGFLLKDIEPDELRQAVRVVAGGDMLISPRVTSRLVSAFVSKVAPAPVDGGRLAVLTDREREVMSLVANGLTNEEIGRRLSMSPATARTHVHRAMVKLRVRDRAQLVVLAYQTGLVAPGS</sequence>
<name>A0A4Q7ULE1_9ACTN</name>
<comment type="caution">
    <text evidence="8">The sequence shown here is derived from an EMBL/GenBank/DDBJ whole genome shotgun (WGS) entry which is preliminary data.</text>
</comment>
<protein>
    <submittedName>
        <fullName evidence="8">LuxR family two component transcriptional regulator</fullName>
    </submittedName>
</protein>
<dbReference type="GO" id="GO:0006355">
    <property type="term" value="P:regulation of DNA-templated transcription"/>
    <property type="evidence" value="ECO:0007669"/>
    <property type="project" value="InterPro"/>
</dbReference>
<dbReference type="Pfam" id="PF00072">
    <property type="entry name" value="Response_reg"/>
    <property type="match status" value="1"/>
</dbReference>